<feature type="compositionally biased region" description="Polar residues" evidence="1">
    <location>
        <begin position="619"/>
        <end position="630"/>
    </location>
</feature>
<dbReference type="RefSeq" id="XP_024514461.1">
    <property type="nucleotide sequence ID" value="XM_024658782.1"/>
</dbReference>
<feature type="region of interest" description="Disordered" evidence="1">
    <location>
        <begin position="309"/>
        <end position="405"/>
    </location>
</feature>
<feature type="compositionally biased region" description="Basic and acidic residues" evidence="1">
    <location>
        <begin position="136"/>
        <end position="162"/>
    </location>
</feature>
<dbReference type="AlphaFoldDB" id="A0A0S2LIZ0"/>
<organism evidence="2 3">
    <name type="scientific">Cryptococcus deneoformans (strain JEC21 / ATCC MYA-565)</name>
    <name type="common">Cryptococcus neoformans var. neoformans serotype D</name>
    <dbReference type="NCBI Taxonomy" id="214684"/>
    <lineage>
        <taxon>Eukaryota</taxon>
        <taxon>Fungi</taxon>
        <taxon>Dikarya</taxon>
        <taxon>Basidiomycota</taxon>
        <taxon>Agaricomycotina</taxon>
        <taxon>Tremellomycetes</taxon>
        <taxon>Tremellales</taxon>
        <taxon>Cryptococcaceae</taxon>
        <taxon>Cryptococcus</taxon>
        <taxon>Cryptococcus neoformans species complex</taxon>
    </lineage>
</organism>
<dbReference type="GeneID" id="36393080"/>
<dbReference type="VEuPathDB" id="FungiDB:CNJ02935"/>
<dbReference type="EMBL" id="AE017350">
    <property type="protein sequence ID" value="ALO60922.1"/>
    <property type="molecule type" value="Genomic_DNA"/>
</dbReference>
<feature type="region of interest" description="Disordered" evidence="1">
    <location>
        <begin position="132"/>
        <end position="221"/>
    </location>
</feature>
<protein>
    <submittedName>
        <fullName evidence="2">Uncharacterized protein</fullName>
    </submittedName>
</protein>
<dbReference type="Proteomes" id="UP000002149">
    <property type="component" value="Chromosome 10"/>
</dbReference>
<feature type="compositionally biased region" description="Low complexity" evidence="1">
    <location>
        <begin position="330"/>
        <end position="348"/>
    </location>
</feature>
<feature type="region of interest" description="Disordered" evidence="1">
    <location>
        <begin position="619"/>
        <end position="639"/>
    </location>
</feature>
<dbReference type="KEGG" id="cne:CNJ02935"/>
<feature type="region of interest" description="Disordered" evidence="1">
    <location>
        <begin position="49"/>
        <end position="80"/>
    </location>
</feature>
<evidence type="ECO:0000313" key="2">
    <source>
        <dbReference type="EMBL" id="ALO60922.1"/>
    </source>
</evidence>
<dbReference type="PaxDb" id="214684-A0A0S2LIZ0"/>
<name>A0A0S2LIZ0_CRYD1</name>
<dbReference type="InParanoid" id="A0A0S2LIZ0"/>
<feature type="compositionally biased region" description="Polar residues" evidence="1">
    <location>
        <begin position="315"/>
        <end position="329"/>
    </location>
</feature>
<accession>A0A0S2LIZ0</accession>
<reference evidence="2 3" key="1">
    <citation type="journal article" date="2005" name="Science">
        <title>The genome of the basidiomycetous yeast and human pathogen Cryptococcus neoformans.</title>
        <authorList>
            <person name="Loftus B.J."/>
            <person name="Fung E."/>
            <person name="Roncaglia P."/>
            <person name="Rowley D."/>
            <person name="Amedeo P."/>
            <person name="Bruno D."/>
            <person name="Vamathevan J."/>
            <person name="Miranda M."/>
            <person name="Anderson I.J."/>
            <person name="Fraser J.A."/>
            <person name="Allen J.E."/>
            <person name="Bosdet I.E."/>
            <person name="Brent M.R."/>
            <person name="Chiu R."/>
            <person name="Doering T.L."/>
            <person name="Donlin M.J."/>
            <person name="D'Souza C.A."/>
            <person name="Fox D.S."/>
            <person name="Grinberg V."/>
            <person name="Fu J."/>
            <person name="Fukushima M."/>
            <person name="Haas B.J."/>
            <person name="Huang J.C."/>
            <person name="Janbon G."/>
            <person name="Jones S.J."/>
            <person name="Koo H.L."/>
            <person name="Krzywinski M.I."/>
            <person name="Kwon-Chung J.K."/>
            <person name="Lengeler K.B."/>
            <person name="Maiti R."/>
            <person name="Marra M.A."/>
            <person name="Marra R.E."/>
            <person name="Mathewson C.A."/>
            <person name="Mitchell T.G."/>
            <person name="Pertea M."/>
            <person name="Riggs F.R."/>
            <person name="Salzberg S.L."/>
            <person name="Schein J.E."/>
            <person name="Shvartsbeyn A."/>
            <person name="Shin H."/>
            <person name="Shumway M."/>
            <person name="Specht C.A."/>
            <person name="Suh B.B."/>
            <person name="Tenney A."/>
            <person name="Utterback T.R."/>
            <person name="Wickes B.L."/>
            <person name="Wortman J.R."/>
            <person name="Wye N.H."/>
            <person name="Kronstad J.W."/>
            <person name="Lodge J.K."/>
            <person name="Heitman J."/>
            <person name="Davis R.W."/>
            <person name="Fraser C.M."/>
            <person name="Hyman R.W."/>
        </authorList>
    </citation>
    <scope>NUCLEOTIDE SEQUENCE [LARGE SCALE GENOMIC DNA]</scope>
    <source>
        <strain evidence="3">JEC21 / ATCC MYA-565</strain>
    </source>
</reference>
<dbReference type="OrthoDB" id="2573465at2759"/>
<sequence>MSSNPPILSIPPQLSSPASHIRHYLSSIRPHAAEHARAGITHFQRALEAGSSKTLSSKGSEGKEPIMFGKRRDSNDQDSDWVTTRQEIMERRNNTRKDINKAPVLISNDRSQLKTIQSNIFKMPLAAVKEINGFPSKERPQRSTKENGDETKDAETESAQRRLERKLRRRERAAIGKPKLPTPLRSTIKSKRKIKASSIDGSKEESEGSLVLGKGKKKGKKYRTMPEIVKTYQAKNVQALGGRITAKPVQKQGFLGHGKASLPIRLPSEKARMAPPRVFSEDQFLGSHGASLDPTMDKEVWSQWKIRAPQPGPTLRSQSKGKQPQQQLITSPRLVPSRSLPSQRSPTRASSIRSIMPSNHRQEVGSGSRFSNGRLPPPGRTNSSSWHTEITEERSYKKQQHSTGLDKKTIVSIQSEGKVIPDQAIISIHSDPKLKPTPTVDEGEPTAFVGSISDTAPFLGGSNGLASTRGVPWKESTPSFGRPNHVGDLSFCQTRVQGVDNSQAIGCFRRSQNNFPLVSFLSNGANPNTERFHDPRQFQFSSAPVFQSMDNSMGVRRVPTENELQLHSDTLQQQTESLTGQQPYHIQTADDMAFHADGPSVSTMSQLPVSISFQMPRYNQSQAARRNNSPCEDDGNKDSESLRFHSFFQQQANKENLQAPLGAYQEKQRISLSKYHSAYHTHQANFMPLHEWQPQAMPSYEPPIPLYQDSMDDDSRVFQAPFHWAFNPVELQRQTNIRSKRPQPVPSTINNNLDLNVLNASHGEPVNTVDDHYLSFDQFDQSSFVEQGMWQERPNGGVEEQVGVTEEDWHRLWGQRAYRR</sequence>
<gene>
    <name evidence="2" type="ordered locus">CNJ02935</name>
</gene>
<evidence type="ECO:0000256" key="1">
    <source>
        <dbReference type="SAM" id="MobiDB-lite"/>
    </source>
</evidence>
<evidence type="ECO:0000313" key="3">
    <source>
        <dbReference type="Proteomes" id="UP000002149"/>
    </source>
</evidence>
<keyword evidence="3" id="KW-1185">Reference proteome</keyword>
<feature type="compositionally biased region" description="Basic and acidic residues" evidence="1">
    <location>
        <begin position="60"/>
        <end position="75"/>
    </location>
</feature>
<feature type="compositionally biased region" description="Polar residues" evidence="1">
    <location>
        <begin position="349"/>
        <end position="359"/>
    </location>
</feature>
<proteinExistence type="predicted"/>